<name>A0ABW7I694_9RHOB</name>
<organism evidence="2 3">
    <name type="scientific">Roseovarius aquimarinus</name>
    <dbReference type="NCBI Taxonomy" id="1229156"/>
    <lineage>
        <taxon>Bacteria</taxon>
        <taxon>Pseudomonadati</taxon>
        <taxon>Pseudomonadota</taxon>
        <taxon>Alphaproteobacteria</taxon>
        <taxon>Rhodobacterales</taxon>
        <taxon>Roseobacteraceae</taxon>
        <taxon>Roseovarius</taxon>
    </lineage>
</organism>
<comment type="caution">
    <text evidence="2">The sequence shown here is derived from an EMBL/GenBank/DDBJ whole genome shotgun (WGS) entry which is preliminary data.</text>
</comment>
<reference evidence="2 3" key="1">
    <citation type="submission" date="2024-10" db="EMBL/GenBank/DDBJ databases">
        <authorList>
            <person name="Yang X.-N."/>
        </authorList>
    </citation>
    <scope>NUCLEOTIDE SEQUENCE [LARGE SCALE GENOMIC DNA]</scope>
    <source>
        <strain evidence="2 3">CAU 1059</strain>
    </source>
</reference>
<sequence length="287" mass="32135">MTVTRGLIIADPWIEHILNGRKDWEMRSQATSVRGWIGLIRKGSGTVVGLAYLAQCRKALNQAQMIANHDHHRIPEDMIRRGEVAKWVVPWELSDIIPLDRPVPYEHKAGAVIWVTLEPYVRRQLTRYLDRKPSVAEIVPARTVDKVSALAATPEDATSNDKQNMRDREPMPPLPDGCRKVLGRSVLSGGNIRNNHIKLASLMSAFPRDVIGGSNKAEAAPRRLEIDWGGPETAKTDIDGTKSIFRARGWVRRFFAAAGAHEHDTVVFTETAPYRISVRLQPSKSTM</sequence>
<feature type="region of interest" description="Disordered" evidence="1">
    <location>
        <begin position="150"/>
        <end position="178"/>
    </location>
</feature>
<proteinExistence type="predicted"/>
<protein>
    <recommendedName>
        <fullName evidence="4">ASCH domain-containing protein</fullName>
    </recommendedName>
</protein>
<dbReference type="EMBL" id="JBIHMM010000001">
    <property type="protein sequence ID" value="MFH0253689.1"/>
    <property type="molecule type" value="Genomic_DNA"/>
</dbReference>
<keyword evidence="3" id="KW-1185">Reference proteome</keyword>
<dbReference type="InterPro" id="IPR015947">
    <property type="entry name" value="PUA-like_sf"/>
</dbReference>
<accession>A0ABW7I694</accession>
<dbReference type="SUPFAM" id="SSF88697">
    <property type="entry name" value="PUA domain-like"/>
    <property type="match status" value="1"/>
</dbReference>
<gene>
    <name evidence="2" type="ORF">ACGRVM_07280</name>
</gene>
<evidence type="ECO:0000313" key="2">
    <source>
        <dbReference type="EMBL" id="MFH0253689.1"/>
    </source>
</evidence>
<dbReference type="Gene3D" id="2.30.130.30">
    <property type="entry name" value="Hypothetical protein"/>
    <property type="match status" value="1"/>
</dbReference>
<evidence type="ECO:0000256" key="1">
    <source>
        <dbReference type="SAM" id="MobiDB-lite"/>
    </source>
</evidence>
<dbReference type="Proteomes" id="UP001607157">
    <property type="component" value="Unassembled WGS sequence"/>
</dbReference>
<evidence type="ECO:0008006" key="4">
    <source>
        <dbReference type="Google" id="ProtNLM"/>
    </source>
</evidence>
<dbReference type="RefSeq" id="WP_377172686.1">
    <property type="nucleotide sequence ID" value="NZ_JBHTJC010000005.1"/>
</dbReference>
<evidence type="ECO:0000313" key="3">
    <source>
        <dbReference type="Proteomes" id="UP001607157"/>
    </source>
</evidence>